<dbReference type="AlphaFoldDB" id="B1MYW1"/>
<dbReference type="STRING" id="349519.LCK_00885"/>
<proteinExistence type="predicted"/>
<name>B1MYW1_LEUCK</name>
<dbReference type="EMBL" id="DQ489736">
    <property type="protein sequence ID" value="ACA82713.1"/>
    <property type="molecule type" value="Genomic_DNA"/>
</dbReference>
<dbReference type="Proteomes" id="UP000002166">
    <property type="component" value="Chromosome"/>
</dbReference>
<gene>
    <name evidence="1" type="ordered locus">LCK_00885</name>
</gene>
<accession>B1MYW1</accession>
<organism evidence="1 2">
    <name type="scientific">Leuconostoc citreum (strain KM20)</name>
    <dbReference type="NCBI Taxonomy" id="349519"/>
    <lineage>
        <taxon>Bacteria</taxon>
        <taxon>Bacillati</taxon>
        <taxon>Bacillota</taxon>
        <taxon>Bacilli</taxon>
        <taxon>Lactobacillales</taxon>
        <taxon>Lactobacillaceae</taxon>
        <taxon>Leuconostoc</taxon>
    </lineage>
</organism>
<dbReference type="HOGENOM" id="CLU_2046814_0_0_9"/>
<dbReference type="KEGG" id="lci:LCK_00885"/>
<protein>
    <submittedName>
        <fullName evidence="1">Uncharacterized protein</fullName>
    </submittedName>
</protein>
<dbReference type="eggNOG" id="ENOG50308K3">
    <property type="taxonomic scope" value="Bacteria"/>
</dbReference>
<sequence>MLRIGVKIMKKIDFTMADLQPMSLGYEEGQYVTREVLKRAEKAYQYFHNKYLELVASGVEPELRDLLISHDASLEDFVGRVRQVVKLGYYYDSMGVFSVYLEYNDTYAELRDYLNSRGSIDV</sequence>
<keyword evidence="2" id="KW-1185">Reference proteome</keyword>
<reference evidence="1 2" key="1">
    <citation type="journal article" date="2008" name="J. Bacteriol.">
        <title>Complete genome sequence of Leuconostoc citreum KM20.</title>
        <authorList>
            <person name="Kim J.F."/>
            <person name="Jeong H."/>
            <person name="Lee J.-S."/>
            <person name="Choi S.-H."/>
            <person name="Ha M."/>
            <person name="Hur C.-G."/>
            <person name="Kim J.-S."/>
            <person name="Lee S."/>
            <person name="Park H.-S."/>
            <person name="Park Y.-H."/>
            <person name="Oh T.K."/>
        </authorList>
    </citation>
    <scope>NUCLEOTIDE SEQUENCE [LARGE SCALE GENOMIC DNA]</scope>
    <source>
        <strain evidence="1 2">KM20</strain>
    </source>
</reference>
<evidence type="ECO:0000313" key="1">
    <source>
        <dbReference type="EMBL" id="ACA82713.1"/>
    </source>
</evidence>
<evidence type="ECO:0000313" key="2">
    <source>
        <dbReference type="Proteomes" id="UP000002166"/>
    </source>
</evidence>